<dbReference type="Proteomes" id="UP000503222">
    <property type="component" value="Chromosome"/>
</dbReference>
<protein>
    <submittedName>
        <fullName evidence="2">Exopolysaccharide biosynthesis protein</fullName>
    </submittedName>
</protein>
<proteinExistence type="predicted"/>
<dbReference type="PIRSF" id="PIRSF033239">
    <property type="entry name" value="ExoD"/>
    <property type="match status" value="1"/>
</dbReference>
<dbReference type="AlphaFoldDB" id="A0A6G7YMQ6"/>
<gene>
    <name evidence="2" type="ORF">G7077_03025</name>
</gene>
<sequence>MKSESTAGTNQKAILPLSELLERILEEQPGGRLTLTQFSTLLGDRMWGGLLLTFAAINILPLPPGSTLITGIPLLLISAQLAVGRATPWFPKKADQRGLTKHVIRLILAKLLPLERRVERVFRPRMLSFTNHLGARIVGMICLLLSVILWLPIPLGNHAPAITMTIFALALLYRDGALVLLGGLATLVSLVLVSVTLGAAWLAITFALNNILPI</sequence>
<dbReference type="PANTHER" id="PTHR41795:SF1">
    <property type="entry name" value="EXOPOLYSACCHARIDE SYNTHESIS PROTEIN"/>
    <property type="match status" value="1"/>
</dbReference>
<dbReference type="Pfam" id="PF06055">
    <property type="entry name" value="ExoD"/>
    <property type="match status" value="1"/>
</dbReference>
<evidence type="ECO:0000313" key="2">
    <source>
        <dbReference type="EMBL" id="QIK78035.1"/>
    </source>
</evidence>
<feature type="transmembrane region" description="Helical" evidence="1">
    <location>
        <begin position="157"/>
        <end position="173"/>
    </location>
</feature>
<accession>A0A6G7YMQ6</accession>
<dbReference type="KEGG" id="spii:G7077_03025"/>
<organism evidence="2 3">
    <name type="scientific">Sphingomonas piscis</name>
    <dbReference type="NCBI Taxonomy" id="2714943"/>
    <lineage>
        <taxon>Bacteria</taxon>
        <taxon>Pseudomonadati</taxon>
        <taxon>Pseudomonadota</taxon>
        <taxon>Alphaproteobacteria</taxon>
        <taxon>Sphingomonadales</taxon>
        <taxon>Sphingomonadaceae</taxon>
        <taxon>Sphingomonas</taxon>
    </lineage>
</organism>
<evidence type="ECO:0000256" key="1">
    <source>
        <dbReference type="SAM" id="Phobius"/>
    </source>
</evidence>
<keyword evidence="1" id="KW-1133">Transmembrane helix</keyword>
<dbReference type="InterPro" id="IPR010331">
    <property type="entry name" value="ExoD"/>
</dbReference>
<keyword evidence="1" id="KW-0472">Membrane</keyword>
<feature type="transmembrane region" description="Helical" evidence="1">
    <location>
        <begin position="133"/>
        <end position="151"/>
    </location>
</feature>
<reference evidence="2 3" key="1">
    <citation type="submission" date="2020-03" db="EMBL/GenBank/DDBJ databases">
        <title>Sphingomonas sp. nov., isolated from fish.</title>
        <authorList>
            <person name="Hyun D.-W."/>
            <person name="Bae J.-W."/>
        </authorList>
    </citation>
    <scope>NUCLEOTIDE SEQUENCE [LARGE SCALE GENOMIC DNA]</scope>
    <source>
        <strain evidence="2 3">HDW15B</strain>
    </source>
</reference>
<dbReference type="PANTHER" id="PTHR41795">
    <property type="entry name" value="EXOPOLYSACCHARIDE SYNTHESIS PROTEIN"/>
    <property type="match status" value="1"/>
</dbReference>
<dbReference type="EMBL" id="CP049869">
    <property type="protein sequence ID" value="QIK78035.1"/>
    <property type="molecule type" value="Genomic_DNA"/>
</dbReference>
<evidence type="ECO:0000313" key="3">
    <source>
        <dbReference type="Proteomes" id="UP000503222"/>
    </source>
</evidence>
<name>A0A6G7YMQ6_9SPHN</name>
<keyword evidence="1" id="KW-0812">Transmembrane</keyword>
<feature type="transmembrane region" description="Helical" evidence="1">
    <location>
        <begin position="180"/>
        <end position="204"/>
    </location>
</feature>
<keyword evidence="3" id="KW-1185">Reference proteome</keyword>
<dbReference type="RefSeq" id="WP_166410429.1">
    <property type="nucleotide sequence ID" value="NZ_CP049869.1"/>
</dbReference>